<dbReference type="EnsemblPlants" id="MELO3C030328.2.1">
    <property type="protein sequence ID" value="MELO3C030328.2.1"/>
    <property type="gene ID" value="MELO3C030328.2"/>
</dbReference>
<reference evidence="1" key="1">
    <citation type="submission" date="2023-03" db="UniProtKB">
        <authorList>
            <consortium name="EnsemblPlants"/>
        </authorList>
    </citation>
    <scope>IDENTIFICATION</scope>
</reference>
<protein>
    <submittedName>
        <fullName evidence="1">Uncharacterized protein</fullName>
    </submittedName>
</protein>
<dbReference type="Gramene" id="MELO3C030328.2.1">
    <property type="protein sequence ID" value="MELO3C030328.2.1"/>
    <property type="gene ID" value="MELO3C030328.2"/>
</dbReference>
<evidence type="ECO:0000313" key="1">
    <source>
        <dbReference type="EnsemblPlants" id="MELO3C030328.2.1"/>
    </source>
</evidence>
<sequence>MKVNPNTTLENAPHGLPKTAEFIPVILHPRNTNPVFSDGDSLRWAVMVPTSSETEQIRNLNCEVSSNEIRGQNCKSC</sequence>
<name>A0A9I9E8M9_CUCME</name>
<organism evidence="1">
    <name type="scientific">Cucumis melo</name>
    <name type="common">Muskmelon</name>
    <dbReference type="NCBI Taxonomy" id="3656"/>
    <lineage>
        <taxon>Eukaryota</taxon>
        <taxon>Viridiplantae</taxon>
        <taxon>Streptophyta</taxon>
        <taxon>Embryophyta</taxon>
        <taxon>Tracheophyta</taxon>
        <taxon>Spermatophyta</taxon>
        <taxon>Magnoliopsida</taxon>
        <taxon>eudicotyledons</taxon>
        <taxon>Gunneridae</taxon>
        <taxon>Pentapetalae</taxon>
        <taxon>rosids</taxon>
        <taxon>fabids</taxon>
        <taxon>Cucurbitales</taxon>
        <taxon>Cucurbitaceae</taxon>
        <taxon>Benincaseae</taxon>
        <taxon>Cucumis</taxon>
    </lineage>
</organism>
<proteinExistence type="predicted"/>
<dbReference type="AlphaFoldDB" id="A0A9I9E8M9"/>
<accession>A0A9I9E8M9</accession>